<dbReference type="InterPro" id="IPR018540">
    <property type="entry name" value="Spo0E-like"/>
</dbReference>
<dbReference type="GO" id="GO:0046983">
    <property type="term" value="F:protein dimerization activity"/>
    <property type="evidence" value="ECO:0007669"/>
    <property type="project" value="InterPro"/>
</dbReference>
<keyword evidence="2" id="KW-1185">Reference proteome</keyword>
<name>A0A1I2FDQ2_9BACL</name>
<accession>A0A1I2FDQ2</accession>
<dbReference type="Proteomes" id="UP000198855">
    <property type="component" value="Unassembled WGS sequence"/>
</dbReference>
<dbReference type="OrthoDB" id="2639794at2"/>
<organism evidence="1 2">
    <name type="scientific">Paenibacillus catalpae</name>
    <dbReference type="NCBI Taxonomy" id="1045775"/>
    <lineage>
        <taxon>Bacteria</taxon>
        <taxon>Bacillati</taxon>
        <taxon>Bacillota</taxon>
        <taxon>Bacilli</taxon>
        <taxon>Bacillales</taxon>
        <taxon>Paenibacillaceae</taxon>
        <taxon>Paenibacillus</taxon>
    </lineage>
</organism>
<reference evidence="2" key="1">
    <citation type="submission" date="2016-10" db="EMBL/GenBank/DDBJ databases">
        <authorList>
            <person name="Varghese N."/>
            <person name="Submissions S."/>
        </authorList>
    </citation>
    <scope>NUCLEOTIDE SEQUENCE [LARGE SCALE GENOMIC DNA]</scope>
    <source>
        <strain evidence="2">CGMCC 1.10784</strain>
    </source>
</reference>
<evidence type="ECO:0000313" key="1">
    <source>
        <dbReference type="EMBL" id="SFF03123.1"/>
    </source>
</evidence>
<gene>
    <name evidence="1" type="ORF">SAMN05216378_4805</name>
</gene>
<dbReference type="GO" id="GO:0043937">
    <property type="term" value="P:regulation of sporulation"/>
    <property type="evidence" value="ECO:0007669"/>
    <property type="project" value="InterPro"/>
</dbReference>
<proteinExistence type="predicted"/>
<dbReference type="Gene3D" id="4.10.280.10">
    <property type="entry name" value="Helix-loop-helix DNA-binding domain"/>
    <property type="match status" value="1"/>
</dbReference>
<protein>
    <submittedName>
        <fullName evidence="1">Spo0E like sporulation regulatory protein</fullName>
    </submittedName>
</protein>
<dbReference type="EMBL" id="FOMT01000005">
    <property type="protein sequence ID" value="SFF03123.1"/>
    <property type="molecule type" value="Genomic_DNA"/>
</dbReference>
<evidence type="ECO:0000313" key="2">
    <source>
        <dbReference type="Proteomes" id="UP000198855"/>
    </source>
</evidence>
<sequence>MDKHLLVEIEQLRGKMVEKAMKKKTFVHREVLQLSQMLDELIVREQVLRAHSHK</sequence>
<dbReference type="RefSeq" id="WP_091188948.1">
    <property type="nucleotide sequence ID" value="NZ_FOMT01000005.1"/>
</dbReference>
<dbReference type="InterPro" id="IPR037208">
    <property type="entry name" value="Spo0E-like_sf"/>
</dbReference>
<dbReference type="AlphaFoldDB" id="A0A1I2FDQ2"/>
<dbReference type="SUPFAM" id="SSF140500">
    <property type="entry name" value="BAS1536-like"/>
    <property type="match status" value="1"/>
</dbReference>
<dbReference type="Pfam" id="PF09388">
    <property type="entry name" value="SpoOE-like"/>
    <property type="match status" value="1"/>
</dbReference>
<dbReference type="STRING" id="1045775.SAMN05216378_4805"/>
<dbReference type="InterPro" id="IPR036638">
    <property type="entry name" value="HLH_DNA-bd_sf"/>
</dbReference>